<protein>
    <submittedName>
        <fullName evidence="1">Uncharacterized protein</fullName>
    </submittedName>
</protein>
<dbReference type="AlphaFoldDB" id="A0A6L9JYC1"/>
<proteinExistence type="predicted"/>
<sequence length="164" mass="19123">MTNIIGNKSTFAVEYSLENRKKLIGRARLWINGIFLGSLGDTIFFDGYLIGGLTEILNKNKLDERYLLDDHHLIYDLLENDMNLFDDEKYDLAKSFSVNLGTWSDYFDMYSYKLTDNLGIILWKFIGHNDALEDLIGYPRCVFSEQFRYDELVNIINRLHIVGS</sequence>
<accession>A0A6L9JYC1</accession>
<comment type="caution">
    <text evidence="1">The sequence shown here is derived from an EMBL/GenBank/DDBJ whole genome shotgun (WGS) entry which is preliminary data.</text>
</comment>
<dbReference type="RefSeq" id="WP_011144723.1">
    <property type="nucleotide sequence ID" value="NZ_CAWPGE010000091.1"/>
</dbReference>
<gene>
    <name evidence="1" type="ORF">GPY51_24370</name>
</gene>
<evidence type="ECO:0000313" key="1">
    <source>
        <dbReference type="EMBL" id="NDL41772.1"/>
    </source>
</evidence>
<dbReference type="EMBL" id="WSFA01000143">
    <property type="protein sequence ID" value="NDL41772.1"/>
    <property type="molecule type" value="Genomic_DNA"/>
</dbReference>
<name>A0A6L9JYC1_PHOLM</name>
<dbReference type="Proteomes" id="UP000479300">
    <property type="component" value="Unassembled WGS sequence"/>
</dbReference>
<organism evidence="1 2">
    <name type="scientific">Photorhabdus laumondii subsp. laumondii</name>
    <name type="common">Photorhabdus luminescens subsp. laumondii</name>
    <dbReference type="NCBI Taxonomy" id="141679"/>
    <lineage>
        <taxon>Bacteria</taxon>
        <taxon>Pseudomonadati</taxon>
        <taxon>Pseudomonadota</taxon>
        <taxon>Gammaproteobacteria</taxon>
        <taxon>Enterobacterales</taxon>
        <taxon>Morganellaceae</taxon>
        <taxon>Photorhabdus</taxon>
    </lineage>
</organism>
<evidence type="ECO:0000313" key="2">
    <source>
        <dbReference type="Proteomes" id="UP000479300"/>
    </source>
</evidence>
<dbReference type="GeneID" id="48846617"/>
<reference evidence="1 2" key="1">
    <citation type="submission" date="2019-12" db="EMBL/GenBank/DDBJ databases">
        <title>Engineering Photorhabdus to improve their lethality against agricultural pests.</title>
        <authorList>
            <person name="Machado R.A.R."/>
        </authorList>
    </citation>
    <scope>NUCLEOTIDE SEQUENCE [LARGE SCALE GENOMIC DNA]</scope>
    <source>
        <strain evidence="1 2">EN01</strain>
    </source>
</reference>